<evidence type="ECO:0000313" key="2">
    <source>
        <dbReference type="EMBL" id="RKE79559.1"/>
    </source>
</evidence>
<reference evidence="1" key="1">
    <citation type="journal article" date="2014" name="Int. J. Syst. Evol. Microbiol.">
        <title>Complete genome of a new Firmicutes species belonging to the dominant human colonic microbiota ('Ruminococcus bicirculans') reveals two chromosomes and a selective capacity to utilize plant glucans.</title>
        <authorList>
            <consortium name="NISC Comparative Sequencing Program"/>
            <person name="Wegmann U."/>
            <person name="Louis P."/>
            <person name="Goesmann A."/>
            <person name="Henrissat B."/>
            <person name="Duncan S.H."/>
            <person name="Flint H.J."/>
        </authorList>
    </citation>
    <scope>NUCLEOTIDE SEQUENCE</scope>
    <source>
        <strain evidence="1">CCM 8490</strain>
    </source>
</reference>
<dbReference type="Proteomes" id="UP000658202">
    <property type="component" value="Unassembled WGS sequence"/>
</dbReference>
<name>A0A420CLY0_9FLAO</name>
<dbReference type="AlphaFoldDB" id="A0A420CLY0"/>
<sequence length="226" mass="26999">MNLDIKRRIDTIAHPKAVRLFFNLIDQLITENNLSADDERLVLNVRNDSRKRFSVNINSRLVLYIKGGEEFGFMINKDDWHLFENIPHIDKDVFGNYEPASFNVSFSLDEFLNNQELITNYWLKSCTSYLPKQERSQYRKHHIEELYNIAKDSNLLDNYLSDSEQYYSKFKQVVYDFKDYIKSEDILIKDFEIQTVYDSYVWISDSKGIIGRDGFCHYELIVRNRK</sequence>
<keyword evidence="4" id="KW-1185">Reference proteome</keyword>
<organism evidence="2 3">
    <name type="scientific">Epilithonimonas arachidiradicis</name>
    <dbReference type="NCBI Taxonomy" id="1617282"/>
    <lineage>
        <taxon>Bacteria</taxon>
        <taxon>Pseudomonadati</taxon>
        <taxon>Bacteroidota</taxon>
        <taxon>Flavobacteriia</taxon>
        <taxon>Flavobacteriales</taxon>
        <taxon>Weeksellaceae</taxon>
        <taxon>Chryseobacterium group</taxon>
        <taxon>Epilithonimonas</taxon>
    </lineage>
</organism>
<proteinExistence type="predicted"/>
<accession>A0A420CLY0</accession>
<evidence type="ECO:0000313" key="4">
    <source>
        <dbReference type="Proteomes" id="UP000658202"/>
    </source>
</evidence>
<evidence type="ECO:0000313" key="3">
    <source>
        <dbReference type="Proteomes" id="UP000285906"/>
    </source>
</evidence>
<reference evidence="4" key="3">
    <citation type="journal article" date="2019" name="Int. J. Syst. Evol. Microbiol.">
        <title>The Global Catalogue of Microorganisms (GCM) 10K type strain sequencing project: providing services to taxonomists for standard genome sequencing and annotation.</title>
        <authorList>
            <consortium name="The Broad Institute Genomics Platform"/>
            <consortium name="The Broad Institute Genome Sequencing Center for Infectious Disease"/>
            <person name="Wu L."/>
            <person name="Ma J."/>
        </authorList>
    </citation>
    <scope>NUCLEOTIDE SEQUENCE [LARGE SCALE GENOMIC DNA]</scope>
    <source>
        <strain evidence="4">CCM 8490</strain>
    </source>
</reference>
<evidence type="ECO:0000313" key="1">
    <source>
        <dbReference type="EMBL" id="GGG66180.1"/>
    </source>
</evidence>
<dbReference type="OrthoDB" id="7550081at2"/>
<protein>
    <submittedName>
        <fullName evidence="2">Uncharacterized protein</fullName>
    </submittedName>
</protein>
<comment type="caution">
    <text evidence="2">The sequence shown here is derived from an EMBL/GenBank/DDBJ whole genome shotgun (WGS) entry which is preliminary data.</text>
</comment>
<dbReference type="RefSeq" id="WP_120214749.1">
    <property type="nucleotide sequence ID" value="NZ_BMCW01000009.1"/>
</dbReference>
<reference evidence="1" key="4">
    <citation type="submission" date="2024-05" db="EMBL/GenBank/DDBJ databases">
        <authorList>
            <person name="Sun Q."/>
            <person name="Sedlacek I."/>
        </authorList>
    </citation>
    <scope>NUCLEOTIDE SEQUENCE</scope>
    <source>
        <strain evidence="1">CCM 8490</strain>
    </source>
</reference>
<dbReference type="EMBL" id="RAQH01000011">
    <property type="protein sequence ID" value="RKE79559.1"/>
    <property type="molecule type" value="Genomic_DNA"/>
</dbReference>
<dbReference type="EMBL" id="BMCW01000009">
    <property type="protein sequence ID" value="GGG66180.1"/>
    <property type="molecule type" value="Genomic_DNA"/>
</dbReference>
<gene>
    <name evidence="2" type="ORF">BXY58_3211</name>
    <name evidence="1" type="ORF">GCM10007332_31030</name>
</gene>
<reference evidence="2 3" key="2">
    <citation type="submission" date="2018-09" db="EMBL/GenBank/DDBJ databases">
        <title>Genomic Encyclopedia of Archaeal and Bacterial Type Strains, Phase II (KMG-II): from individual species to whole genera.</title>
        <authorList>
            <person name="Goeker M."/>
        </authorList>
    </citation>
    <scope>NUCLEOTIDE SEQUENCE [LARGE SCALE GENOMIC DNA]</scope>
    <source>
        <strain evidence="2 3">DSM 27620</strain>
    </source>
</reference>
<dbReference type="Proteomes" id="UP000285906">
    <property type="component" value="Unassembled WGS sequence"/>
</dbReference>